<keyword evidence="1" id="KW-0812">Transmembrane</keyword>
<keyword evidence="1" id="KW-0472">Membrane</keyword>
<reference evidence="2 3" key="1">
    <citation type="submission" date="2021-06" db="EMBL/GenBank/DDBJ databases">
        <authorList>
            <person name="Palmer J.M."/>
        </authorList>
    </citation>
    <scope>NUCLEOTIDE SEQUENCE [LARGE SCALE GENOMIC DNA]</scope>
    <source>
        <strain evidence="2 3">CL_MEX2019</strain>
        <tissue evidence="2">Muscle</tissue>
    </source>
</reference>
<feature type="transmembrane region" description="Helical" evidence="1">
    <location>
        <begin position="105"/>
        <end position="124"/>
    </location>
</feature>
<evidence type="ECO:0000313" key="3">
    <source>
        <dbReference type="Proteomes" id="UP001352852"/>
    </source>
</evidence>
<dbReference type="EMBL" id="JAHUTJ010061498">
    <property type="protein sequence ID" value="MED6288715.1"/>
    <property type="molecule type" value="Genomic_DNA"/>
</dbReference>
<name>A0ABU7EPE9_9TELE</name>
<gene>
    <name evidence="2" type="ORF">CHARACLAT_029344</name>
</gene>
<proteinExistence type="predicted"/>
<evidence type="ECO:0000313" key="2">
    <source>
        <dbReference type="EMBL" id="MED6288715.1"/>
    </source>
</evidence>
<evidence type="ECO:0000256" key="1">
    <source>
        <dbReference type="SAM" id="Phobius"/>
    </source>
</evidence>
<organism evidence="2 3">
    <name type="scientific">Characodon lateralis</name>
    <dbReference type="NCBI Taxonomy" id="208331"/>
    <lineage>
        <taxon>Eukaryota</taxon>
        <taxon>Metazoa</taxon>
        <taxon>Chordata</taxon>
        <taxon>Craniata</taxon>
        <taxon>Vertebrata</taxon>
        <taxon>Euteleostomi</taxon>
        <taxon>Actinopterygii</taxon>
        <taxon>Neopterygii</taxon>
        <taxon>Teleostei</taxon>
        <taxon>Neoteleostei</taxon>
        <taxon>Acanthomorphata</taxon>
        <taxon>Ovalentaria</taxon>
        <taxon>Atherinomorphae</taxon>
        <taxon>Cyprinodontiformes</taxon>
        <taxon>Goodeidae</taxon>
        <taxon>Characodon</taxon>
    </lineage>
</organism>
<dbReference type="Proteomes" id="UP001352852">
    <property type="component" value="Unassembled WGS sequence"/>
</dbReference>
<protein>
    <submittedName>
        <fullName evidence="2">Uncharacterized protein</fullName>
    </submittedName>
</protein>
<keyword evidence="3" id="KW-1185">Reference proteome</keyword>
<sequence length="126" mass="14375">MNVSCKSVEDITIYKIGMSRDIICLIHYITKKIHPSKSPTSELFQSDPCPLVCKIKHLGREYIPLRSSMYSSTLSLLNATNSIVCVCKNLQHSPKQNAEDMCREFHLYLAHLCVMVLMLAVLMLRM</sequence>
<accession>A0ABU7EPE9</accession>
<comment type="caution">
    <text evidence="2">The sequence shown here is derived from an EMBL/GenBank/DDBJ whole genome shotgun (WGS) entry which is preliminary data.</text>
</comment>
<keyword evidence="1" id="KW-1133">Transmembrane helix</keyword>